<protein>
    <submittedName>
        <fullName evidence="2">DNA packaging protein</fullName>
    </submittedName>
</protein>
<reference evidence="2 3" key="1">
    <citation type="journal article" date="2008" name="Appl. Environ. Microbiol.">
        <title>Molecular characterization of a variant of Bacillus anthracis-specific phage AP50 with improved bacteriolytic activity.</title>
        <authorList>
            <person name="Sozhamannan S."/>
            <person name="McKinstry M."/>
            <person name="Lentz S.M."/>
            <person name="Jalasvuori M."/>
            <person name="McAfee F."/>
            <person name="Smith A."/>
            <person name="Dabbs J."/>
            <person name="Ackermann H.W."/>
            <person name="Bamford J.K."/>
            <person name="Mateczun A."/>
            <person name="Read T.D."/>
        </authorList>
    </citation>
    <scope>NUCLEOTIDE SEQUENCE</scope>
</reference>
<evidence type="ECO:0000313" key="3">
    <source>
        <dbReference type="Proteomes" id="UP000002379"/>
    </source>
</evidence>
<proteinExistence type="predicted"/>
<dbReference type="GeneID" id="7018722"/>
<keyword evidence="1" id="KW-1133">Transmembrane helix</keyword>
<sequence>MEMNLFSPKWWIGSIVTAFMTMFFIYLTKNIAAKANIPFVSKVTEEAYK</sequence>
<dbReference type="Proteomes" id="UP000002379">
    <property type="component" value="Segment"/>
</dbReference>
<evidence type="ECO:0000313" key="2">
    <source>
        <dbReference type="EMBL" id="ACB54915.1"/>
    </source>
</evidence>
<feature type="transmembrane region" description="Helical" evidence="1">
    <location>
        <begin position="6"/>
        <end position="27"/>
    </location>
</feature>
<dbReference type="RefSeq" id="YP_002302528.1">
    <property type="nucleotide sequence ID" value="NC_011523.1"/>
</dbReference>
<keyword evidence="3" id="KW-1185">Reference proteome</keyword>
<evidence type="ECO:0000256" key="1">
    <source>
        <dbReference type="SAM" id="Phobius"/>
    </source>
</evidence>
<name>B6RT48_9VIRU</name>
<keyword evidence="1" id="KW-0812">Transmembrane</keyword>
<dbReference type="KEGG" id="vg:7018722"/>
<dbReference type="EMBL" id="EU408779">
    <property type="protein sequence ID" value="ACB54915.1"/>
    <property type="molecule type" value="Genomic_DNA"/>
</dbReference>
<organism evidence="2 3">
    <name type="scientific">Bacillus phage AP50</name>
    <dbReference type="NCBI Taxonomy" id="2880538"/>
    <lineage>
        <taxon>Viruses</taxon>
        <taxon>Varidnaviria</taxon>
        <taxon>Bamfordvirae</taxon>
        <taxon>Preplasmiviricota</taxon>
        <taxon>Prepoliviricotina</taxon>
        <taxon>Tectiliviricetes</taxon>
        <taxon>Kalamavirales</taxon>
        <taxon>Tectiviridae</taxon>
        <taxon>Betatectivirus</taxon>
        <taxon>Betatectivirus AP50</taxon>
    </lineage>
</organism>
<keyword evidence="1" id="KW-0472">Membrane</keyword>
<dbReference type="OrthoDB" id="29193at10239"/>
<accession>B6RT48</accession>